<gene>
    <name evidence="2" type="primary">Zfpm2_predicted</name>
    <name evidence="2" type="ORF">rCG_60061</name>
</gene>
<name>A6HR91_RAT</name>
<feature type="compositionally biased region" description="Acidic residues" evidence="1">
    <location>
        <begin position="70"/>
        <end position="79"/>
    </location>
</feature>
<reference evidence="2 3" key="1">
    <citation type="submission" date="2005-09" db="EMBL/GenBank/DDBJ databases">
        <authorList>
            <person name="Mural R.J."/>
            <person name="Li P.W."/>
            <person name="Adams M.D."/>
            <person name="Amanatides P.G."/>
            <person name="Baden-Tillson H."/>
            <person name="Barnstead M."/>
            <person name="Chin S.H."/>
            <person name="Dew I."/>
            <person name="Evans C.A."/>
            <person name="Ferriera S."/>
            <person name="Flanigan M."/>
            <person name="Fosler C."/>
            <person name="Glodek A."/>
            <person name="Gu Z."/>
            <person name="Holt R.A."/>
            <person name="Jennings D."/>
            <person name="Kraft C.L."/>
            <person name="Lu F."/>
            <person name="Nguyen T."/>
            <person name="Nusskern D.R."/>
            <person name="Pfannkoch C.M."/>
            <person name="Sitter C."/>
            <person name="Sutton G.G."/>
            <person name="Venter J.C."/>
            <person name="Wang Z."/>
            <person name="Woodage T."/>
            <person name="Zheng X.H."/>
            <person name="Zhong F."/>
        </authorList>
    </citation>
    <scope>NUCLEOTIDE SEQUENCE [LARGE SCALE GENOMIC DNA]</scope>
    <source>
        <strain>BN</strain>
        <strain evidence="3">Sprague-Dawley</strain>
    </source>
</reference>
<dbReference type="EMBL" id="CH473950">
    <property type="protein sequence ID" value="EDM16332.1"/>
    <property type="molecule type" value="Genomic_DNA"/>
</dbReference>
<dbReference type="PANTHER" id="PTHR12958:SF5">
    <property type="entry name" value="ZINC FINGER PROTEIN ZFPM2"/>
    <property type="match status" value="1"/>
</dbReference>
<organism evidence="2 3">
    <name type="scientific">Rattus norvegicus</name>
    <name type="common">Rat</name>
    <dbReference type="NCBI Taxonomy" id="10116"/>
    <lineage>
        <taxon>Eukaryota</taxon>
        <taxon>Metazoa</taxon>
        <taxon>Chordata</taxon>
        <taxon>Craniata</taxon>
        <taxon>Vertebrata</taxon>
        <taxon>Euteleostomi</taxon>
        <taxon>Mammalia</taxon>
        <taxon>Eutheria</taxon>
        <taxon>Euarchontoglires</taxon>
        <taxon>Glires</taxon>
        <taxon>Rodentia</taxon>
        <taxon>Myomorpha</taxon>
        <taxon>Muroidea</taxon>
        <taxon>Muridae</taxon>
        <taxon>Murinae</taxon>
        <taxon>Rattus</taxon>
    </lineage>
</organism>
<dbReference type="GO" id="GO:0006357">
    <property type="term" value="P:regulation of transcription by RNA polymerase II"/>
    <property type="evidence" value="ECO:0007669"/>
    <property type="project" value="InterPro"/>
</dbReference>
<proteinExistence type="predicted"/>
<accession>A6HR91</accession>
<feature type="compositionally biased region" description="Acidic residues" evidence="1">
    <location>
        <begin position="18"/>
        <end position="29"/>
    </location>
</feature>
<evidence type="ECO:0000256" key="1">
    <source>
        <dbReference type="SAM" id="MobiDB-lite"/>
    </source>
</evidence>
<evidence type="ECO:0000313" key="3">
    <source>
        <dbReference type="Proteomes" id="UP000234681"/>
    </source>
</evidence>
<dbReference type="AlphaFoldDB" id="A6HR91"/>
<sequence length="112" mass="12441">MSRRKQSKPRQIKRPLEDAIEDEEEECPVEEADVIAKGDFPLEESFPTGFESENLSCEEVEFFCNKGDDEGIQEPAESDGDSHSDKPGQPGVETDDWDGPGRTENVALNPLS</sequence>
<feature type="compositionally biased region" description="Basic residues" evidence="1">
    <location>
        <begin position="1"/>
        <end position="13"/>
    </location>
</feature>
<dbReference type="GO" id="GO:0061629">
    <property type="term" value="F:RNA polymerase II-specific DNA-binding transcription factor binding"/>
    <property type="evidence" value="ECO:0007669"/>
    <property type="project" value="InterPro"/>
</dbReference>
<dbReference type="InterPro" id="IPR039746">
    <property type="entry name" value="FOG"/>
</dbReference>
<evidence type="ECO:0000313" key="2">
    <source>
        <dbReference type="EMBL" id="EDM16332.1"/>
    </source>
</evidence>
<feature type="region of interest" description="Disordered" evidence="1">
    <location>
        <begin position="1"/>
        <end position="29"/>
    </location>
</feature>
<dbReference type="PANTHER" id="PTHR12958">
    <property type="entry name" value="FRIEND OF GATA2-RELATED"/>
    <property type="match status" value="1"/>
</dbReference>
<protein>
    <submittedName>
        <fullName evidence="2">Zinc finger protein, multitype 2 (Predicted), isoform CRA_b</fullName>
    </submittedName>
</protein>
<feature type="region of interest" description="Disordered" evidence="1">
    <location>
        <begin position="65"/>
        <end position="112"/>
    </location>
</feature>
<dbReference type="Proteomes" id="UP000234681">
    <property type="component" value="Chromosome 7"/>
</dbReference>
<feature type="non-terminal residue" evidence="2">
    <location>
        <position position="112"/>
    </location>
</feature>